<proteinExistence type="predicted"/>
<evidence type="ECO:0000313" key="1">
    <source>
        <dbReference type="EMBL" id="ANE46036.1"/>
    </source>
</evidence>
<dbReference type="SUPFAM" id="SSF53163">
    <property type="entry name" value="HybD-like"/>
    <property type="match status" value="1"/>
</dbReference>
<sequence>MTFPFKMPNRKEPTSVKVSYTEPNVLGILTEQLKQLLSGVRPGQELVVVCVGTDRSTGDSLGPLVGTNLSRSEGKPFSVYGTLEDPVHAMNLNEILQVIQDRYNNPFVIAVDACLGQLASVGCIQLGHGPVKPGAGVNKELPPVGNIHITGIVNVGGFMEYFVLQNTRLSLVMKMADIISRTIEVTLHRAHRGYSAKPYVSLD</sequence>
<dbReference type="PATRIC" id="fig|1178515.4.peg.1346"/>
<dbReference type="Pfam" id="PF06866">
    <property type="entry name" value="DUF1256"/>
    <property type="match status" value="1"/>
</dbReference>
<dbReference type="AlphaFoldDB" id="A0A172TGH4"/>
<protein>
    <submittedName>
        <fullName evidence="1">Sporulation protein</fullName>
    </submittedName>
</protein>
<dbReference type="OrthoDB" id="9815953at2"/>
<organism evidence="1 2">
    <name type="scientific">Paenibacillus swuensis</name>
    <dbReference type="NCBI Taxonomy" id="1178515"/>
    <lineage>
        <taxon>Bacteria</taxon>
        <taxon>Bacillati</taxon>
        <taxon>Bacillota</taxon>
        <taxon>Bacilli</taxon>
        <taxon>Bacillales</taxon>
        <taxon>Paenibacillaceae</taxon>
        <taxon>Paenibacillus</taxon>
    </lineage>
</organism>
<evidence type="ECO:0000313" key="2">
    <source>
        <dbReference type="Proteomes" id="UP000076927"/>
    </source>
</evidence>
<dbReference type="NCBIfam" id="TIGR02841">
    <property type="entry name" value="spore_YyaC"/>
    <property type="match status" value="1"/>
</dbReference>
<dbReference type="KEGG" id="pswu:SY83_06760"/>
<dbReference type="Proteomes" id="UP000076927">
    <property type="component" value="Chromosome"/>
</dbReference>
<accession>A0A172TGH4</accession>
<dbReference type="InterPro" id="IPR023430">
    <property type="entry name" value="Pept_HybD-like_dom_sf"/>
</dbReference>
<gene>
    <name evidence="1" type="ORF">SY83_06760</name>
</gene>
<name>A0A172TGH4_9BACL</name>
<dbReference type="InterPro" id="IPR009665">
    <property type="entry name" value="YyaC"/>
</dbReference>
<dbReference type="RefSeq" id="WP_068605419.1">
    <property type="nucleotide sequence ID" value="NZ_CP011388.1"/>
</dbReference>
<dbReference type="EMBL" id="CP011388">
    <property type="protein sequence ID" value="ANE46036.1"/>
    <property type="molecule type" value="Genomic_DNA"/>
</dbReference>
<dbReference type="STRING" id="1178515.SY83_06760"/>
<reference evidence="1 2" key="1">
    <citation type="submission" date="2015-01" db="EMBL/GenBank/DDBJ databases">
        <title>Paenibacillus swuensis/DY6/whole genome sequencing.</title>
        <authorList>
            <person name="Kim M.K."/>
            <person name="Srinivasan S."/>
            <person name="Lee J.-J."/>
        </authorList>
    </citation>
    <scope>NUCLEOTIDE SEQUENCE [LARGE SCALE GENOMIC DNA]</scope>
    <source>
        <strain evidence="1 2">DY6</strain>
    </source>
</reference>
<keyword evidence="2" id="KW-1185">Reference proteome</keyword>